<feature type="transmembrane region" description="Helical" evidence="8">
    <location>
        <begin position="349"/>
        <end position="372"/>
    </location>
</feature>
<organism evidence="9 10">
    <name type="scientific">Candidatus Komeilibacteria bacterium CG10_big_fil_rev_8_21_14_0_10_41_13</name>
    <dbReference type="NCBI Taxonomy" id="1974476"/>
    <lineage>
        <taxon>Bacteria</taxon>
        <taxon>Candidatus Komeiliibacteriota</taxon>
    </lineage>
</organism>
<dbReference type="GO" id="GO:0005886">
    <property type="term" value="C:plasma membrane"/>
    <property type="evidence" value="ECO:0007669"/>
    <property type="project" value="UniProtKB-SubCell"/>
</dbReference>
<evidence type="ECO:0000256" key="4">
    <source>
        <dbReference type="ARBA" id="ARBA00022519"/>
    </source>
</evidence>
<evidence type="ECO:0000313" key="10">
    <source>
        <dbReference type="Proteomes" id="UP000230543"/>
    </source>
</evidence>
<evidence type="ECO:0000256" key="5">
    <source>
        <dbReference type="ARBA" id="ARBA00022692"/>
    </source>
</evidence>
<keyword evidence="5 8" id="KW-0812">Transmembrane</keyword>
<feature type="transmembrane region" description="Helical" evidence="8">
    <location>
        <begin position="7"/>
        <end position="29"/>
    </location>
</feature>
<evidence type="ECO:0000256" key="1">
    <source>
        <dbReference type="ARBA" id="ARBA00004429"/>
    </source>
</evidence>
<feature type="transmembrane region" description="Helical" evidence="8">
    <location>
        <begin position="142"/>
        <end position="159"/>
    </location>
</feature>
<comment type="caution">
    <text evidence="9">The sequence shown here is derived from an EMBL/GenBank/DDBJ whole genome shotgun (WGS) entry which is preliminary data.</text>
</comment>
<keyword evidence="7 8" id="KW-0472">Membrane</keyword>
<evidence type="ECO:0000256" key="3">
    <source>
        <dbReference type="ARBA" id="ARBA00022475"/>
    </source>
</evidence>
<dbReference type="Pfam" id="PF03222">
    <property type="entry name" value="Trp_Tyr_perm"/>
    <property type="match status" value="1"/>
</dbReference>
<dbReference type="GO" id="GO:0003333">
    <property type="term" value="P:amino acid transmembrane transport"/>
    <property type="evidence" value="ECO:0007669"/>
    <property type="project" value="InterPro"/>
</dbReference>
<evidence type="ECO:0008006" key="11">
    <source>
        <dbReference type="Google" id="ProtNLM"/>
    </source>
</evidence>
<feature type="transmembrane region" description="Helical" evidence="8">
    <location>
        <begin position="254"/>
        <end position="278"/>
    </location>
</feature>
<protein>
    <recommendedName>
        <fullName evidence="11">Amino acid transporter transmembrane domain-containing protein</fullName>
    </recommendedName>
</protein>
<feature type="transmembrane region" description="Helical" evidence="8">
    <location>
        <begin position="114"/>
        <end position="135"/>
    </location>
</feature>
<dbReference type="InterPro" id="IPR018227">
    <property type="entry name" value="Amino_acid_transport_2"/>
</dbReference>
<dbReference type="Proteomes" id="UP000230543">
    <property type="component" value="Unassembled WGS sequence"/>
</dbReference>
<comment type="subcellular location">
    <subcellularLocation>
        <location evidence="1">Cell inner membrane</location>
        <topology evidence="1">Multi-pass membrane protein</topology>
    </subcellularLocation>
</comment>
<feature type="transmembrane region" description="Helical" evidence="8">
    <location>
        <begin position="212"/>
        <end position="234"/>
    </location>
</feature>
<keyword evidence="4" id="KW-0997">Cell inner membrane</keyword>
<reference evidence="10" key="1">
    <citation type="submission" date="2017-09" db="EMBL/GenBank/DDBJ databases">
        <title>Depth-based differentiation of microbial function through sediment-hosted aquifers and enrichment of novel symbionts in the deep terrestrial subsurface.</title>
        <authorList>
            <person name="Probst A.J."/>
            <person name="Ladd B."/>
            <person name="Jarett J.K."/>
            <person name="Geller-Mcgrath D.E."/>
            <person name="Sieber C.M.K."/>
            <person name="Emerson J.B."/>
            <person name="Anantharaman K."/>
            <person name="Thomas B.C."/>
            <person name="Malmstrom R."/>
            <person name="Stieglmeier M."/>
            <person name="Klingl A."/>
            <person name="Woyke T."/>
            <person name="Ryan C.M."/>
            <person name="Banfield J.F."/>
        </authorList>
    </citation>
    <scope>NUCLEOTIDE SEQUENCE [LARGE SCALE GENOMIC DNA]</scope>
</reference>
<feature type="transmembrane region" description="Helical" evidence="8">
    <location>
        <begin position="290"/>
        <end position="312"/>
    </location>
</feature>
<feature type="transmembrane region" description="Helical" evidence="8">
    <location>
        <begin position="83"/>
        <end position="102"/>
    </location>
</feature>
<evidence type="ECO:0000256" key="2">
    <source>
        <dbReference type="ARBA" id="ARBA00022448"/>
    </source>
</evidence>
<accession>A0A2M6WBN5</accession>
<dbReference type="Gene3D" id="1.20.1740.10">
    <property type="entry name" value="Amino acid/polyamine transporter I"/>
    <property type="match status" value="1"/>
</dbReference>
<dbReference type="AlphaFoldDB" id="A0A2M6WBN5"/>
<evidence type="ECO:0000313" key="9">
    <source>
        <dbReference type="EMBL" id="PIT90174.1"/>
    </source>
</evidence>
<feature type="transmembrane region" description="Helical" evidence="8">
    <location>
        <begin position="179"/>
        <end position="200"/>
    </location>
</feature>
<dbReference type="PIRSF" id="PIRSF006060">
    <property type="entry name" value="AA_transporter"/>
    <property type="match status" value="1"/>
</dbReference>
<feature type="transmembrane region" description="Helical" evidence="8">
    <location>
        <begin position="35"/>
        <end position="62"/>
    </location>
</feature>
<keyword evidence="3" id="KW-1003">Cell membrane</keyword>
<keyword evidence="2" id="KW-0813">Transport</keyword>
<dbReference type="PANTHER" id="PTHR32195">
    <property type="entry name" value="OS07G0662800 PROTEIN"/>
    <property type="match status" value="1"/>
</dbReference>
<dbReference type="EMBL" id="PFBO01000127">
    <property type="protein sequence ID" value="PIT90174.1"/>
    <property type="molecule type" value="Genomic_DNA"/>
</dbReference>
<evidence type="ECO:0000256" key="8">
    <source>
        <dbReference type="SAM" id="Phobius"/>
    </source>
</evidence>
<gene>
    <name evidence="9" type="ORF">COU22_03645</name>
</gene>
<feature type="transmembrane region" description="Helical" evidence="8">
    <location>
        <begin position="318"/>
        <end position="337"/>
    </location>
</feature>
<evidence type="ECO:0000256" key="6">
    <source>
        <dbReference type="ARBA" id="ARBA00022989"/>
    </source>
</evidence>
<evidence type="ECO:0000256" key="7">
    <source>
        <dbReference type="ARBA" id="ARBA00023136"/>
    </source>
</evidence>
<name>A0A2M6WBN5_9BACT</name>
<keyword evidence="6 8" id="KW-1133">Transmembrane helix</keyword>
<dbReference type="PANTHER" id="PTHR32195:SF26">
    <property type="entry name" value="TRYPTOPHAN OR TYROSINE TRANSPORTER PROTEIN"/>
    <property type="match status" value="1"/>
</dbReference>
<sequence>MRKDKPLFEAISLLTGTIIGAGVLGIPYVVYKSGFLTGLVLMVVICLSVLLINLHVGEIVLSTNKRHQMTGYAGKYLGRWGKYLMFGSVVFGFYGALLAYIIGEGQVLAALTGGNAFIYSLIFFVFGCLLVYVGLNVIKETEFLLTMVILVIVVIISIWGSRFLDWQHLTEFDLTKLLIPYGVIFFSIGGSSAIPHMREVLKGKEYLLKKSIIIGTSIPFFVYLIFTLVVIGVSGPAVTEVASVGLGEAMGRSMVIFGNLFAFFTMATSFLTLGLALRNTYQYDFNLRRNLAWALTVSVPLIFFLLGTQSFIKVMGTVGAIGGGIEGILIGLIFYSLKKKAERKAEYTLSKSPLILSLLSLLFIGGIIYTLWSL</sequence>
<proteinExistence type="predicted"/>